<reference evidence="1 2" key="1">
    <citation type="journal article" date="2014" name="Int. J. Syst. Evol. Microbiol.">
        <title>Complete genome sequence of Corynebacterium casei LMG S-19264T (=DSM 44701T), isolated from a smear-ripened cheese.</title>
        <authorList>
            <consortium name="US DOE Joint Genome Institute (JGI-PGF)"/>
            <person name="Walter F."/>
            <person name="Albersmeier A."/>
            <person name="Kalinowski J."/>
            <person name="Ruckert C."/>
        </authorList>
    </citation>
    <scope>NUCLEOTIDE SEQUENCE [LARGE SCALE GENOMIC DNA]</scope>
    <source>
        <strain evidence="1 2">KCTC 12866</strain>
    </source>
</reference>
<sequence>MYSIGMGAFFLFLLGCTPNQDQEKEQLKEGLEIGHESLYGDEKGFTHYAFFVKNTNQTTIKSATLGLFLAGSKSGMNSNEVSFENLFPGDSVKLSVNLYSEYPDQQGYSCTFKVKDITY</sequence>
<protein>
    <submittedName>
        <fullName evidence="1">Uncharacterized protein</fullName>
    </submittedName>
</protein>
<dbReference type="AlphaFoldDB" id="A0A8J3D8C3"/>
<evidence type="ECO:0000313" key="2">
    <source>
        <dbReference type="Proteomes" id="UP000598271"/>
    </source>
</evidence>
<comment type="caution">
    <text evidence="1">The sequence shown here is derived from an EMBL/GenBank/DDBJ whole genome shotgun (WGS) entry which is preliminary data.</text>
</comment>
<evidence type="ECO:0000313" key="1">
    <source>
        <dbReference type="EMBL" id="GHB64812.1"/>
    </source>
</evidence>
<proteinExistence type="predicted"/>
<organism evidence="1 2">
    <name type="scientific">Persicitalea jodogahamensis</name>
    <dbReference type="NCBI Taxonomy" id="402147"/>
    <lineage>
        <taxon>Bacteria</taxon>
        <taxon>Pseudomonadati</taxon>
        <taxon>Bacteroidota</taxon>
        <taxon>Cytophagia</taxon>
        <taxon>Cytophagales</taxon>
        <taxon>Spirosomataceae</taxon>
        <taxon>Persicitalea</taxon>
    </lineage>
</organism>
<name>A0A8J3D8C3_9BACT</name>
<gene>
    <name evidence="1" type="ORF">GCM10007390_18530</name>
</gene>
<accession>A0A8J3D8C3</accession>
<dbReference type="EMBL" id="BMXF01000001">
    <property type="protein sequence ID" value="GHB64812.1"/>
    <property type="molecule type" value="Genomic_DNA"/>
</dbReference>
<keyword evidence="2" id="KW-1185">Reference proteome</keyword>
<dbReference type="Proteomes" id="UP000598271">
    <property type="component" value="Unassembled WGS sequence"/>
</dbReference>